<evidence type="ECO:0000256" key="2">
    <source>
        <dbReference type="ARBA" id="ARBA00010742"/>
    </source>
</evidence>
<feature type="domain" description="SsuA/THI5-like" evidence="5">
    <location>
        <begin position="57"/>
        <end position="253"/>
    </location>
</feature>
<evidence type="ECO:0000256" key="1">
    <source>
        <dbReference type="ARBA" id="ARBA00004418"/>
    </source>
</evidence>
<evidence type="ECO:0000259" key="5">
    <source>
        <dbReference type="Pfam" id="PF09084"/>
    </source>
</evidence>
<keyword evidence="7" id="KW-1185">Reference proteome</keyword>
<gene>
    <name evidence="6" type="ORF">SAMN02745157_2693</name>
</gene>
<dbReference type="Pfam" id="PF09084">
    <property type="entry name" value="NMT1"/>
    <property type="match status" value="1"/>
</dbReference>
<dbReference type="Proteomes" id="UP000184485">
    <property type="component" value="Unassembled WGS sequence"/>
</dbReference>
<reference evidence="6 7" key="1">
    <citation type="submission" date="2016-11" db="EMBL/GenBank/DDBJ databases">
        <authorList>
            <person name="Jaros S."/>
            <person name="Januszkiewicz K."/>
            <person name="Wedrychowicz H."/>
        </authorList>
    </citation>
    <scope>NUCLEOTIDE SEQUENCE [LARGE SCALE GENOMIC DNA]</scope>
    <source>
        <strain evidence="6 7">DSM 19436</strain>
    </source>
</reference>
<dbReference type="AlphaFoldDB" id="A0A1M5DJ09"/>
<evidence type="ECO:0000256" key="4">
    <source>
        <dbReference type="SAM" id="SignalP"/>
    </source>
</evidence>
<feature type="chain" id="PRO_5012273992" evidence="4">
    <location>
        <begin position="30"/>
        <end position="337"/>
    </location>
</feature>
<dbReference type="GO" id="GO:0042597">
    <property type="term" value="C:periplasmic space"/>
    <property type="evidence" value="ECO:0007669"/>
    <property type="project" value="UniProtKB-SubCell"/>
</dbReference>
<evidence type="ECO:0000313" key="7">
    <source>
        <dbReference type="Proteomes" id="UP000184485"/>
    </source>
</evidence>
<dbReference type="Gene3D" id="3.40.190.10">
    <property type="entry name" value="Periplasmic binding protein-like II"/>
    <property type="match status" value="2"/>
</dbReference>
<dbReference type="CDD" id="cd13563">
    <property type="entry name" value="PBP2_SsuA_like_6"/>
    <property type="match status" value="1"/>
</dbReference>
<dbReference type="PANTHER" id="PTHR30024:SF47">
    <property type="entry name" value="TAURINE-BINDING PERIPLASMIC PROTEIN"/>
    <property type="match status" value="1"/>
</dbReference>
<sequence>MLNLNTVARSTRAIAMAAALIGSLSAAHAAEPLPTTPEPGSFKLGIEPWLGYGQWHVAAKKGLFAKQGLNDVEIVNFSEDKDINAALASGQLDAANIATHTAIGMVEAGLPVKIVMLLDFSLTADAIVAGEGINSIADLKGKQVAFEEGTTSDILLNYALANNGMTMDDITRVPMPASDAGSALIAGRVPVAVTYEPYISAARAQDKAVKLLYTAGEDPGLISDVFVVRDEVLKSKPGQVVAMLKAWDAALADYRVNTDEDRKIIAEAVGASPDELTTAFDGVTYYSVKEANDALTGSFSSKTFADVLKAAKQAKLVTKDIAPEAIIDPSFAAAAAK</sequence>
<keyword evidence="3 4" id="KW-0732">Signal</keyword>
<dbReference type="InterPro" id="IPR015168">
    <property type="entry name" value="SsuA/THI5"/>
</dbReference>
<dbReference type="SUPFAM" id="SSF53850">
    <property type="entry name" value="Periplasmic binding protein-like II"/>
    <property type="match status" value="1"/>
</dbReference>
<proteinExistence type="inferred from homology"/>
<accession>A0A1M5DJ09</accession>
<comment type="similarity">
    <text evidence="2">Belongs to the bacterial solute-binding protein SsuA/TauA family.</text>
</comment>
<feature type="signal peptide" evidence="4">
    <location>
        <begin position="1"/>
        <end position="29"/>
    </location>
</feature>
<dbReference type="EMBL" id="FQUP01000002">
    <property type="protein sequence ID" value="SHF66722.1"/>
    <property type="molecule type" value="Genomic_DNA"/>
</dbReference>
<name>A0A1M5DJ09_9HYPH</name>
<protein>
    <submittedName>
        <fullName evidence="6">NitT/TauT family transport system substrate-binding protein</fullName>
    </submittedName>
</protein>
<dbReference type="PANTHER" id="PTHR30024">
    <property type="entry name" value="ALIPHATIC SULFONATES-BINDING PROTEIN-RELATED"/>
    <property type="match status" value="1"/>
</dbReference>
<dbReference type="OrthoDB" id="9815602at2"/>
<organism evidence="6 7">
    <name type="scientific">Kaistia soli DSM 19436</name>
    <dbReference type="NCBI Taxonomy" id="1122133"/>
    <lineage>
        <taxon>Bacteria</taxon>
        <taxon>Pseudomonadati</taxon>
        <taxon>Pseudomonadota</taxon>
        <taxon>Alphaproteobacteria</taxon>
        <taxon>Hyphomicrobiales</taxon>
        <taxon>Kaistiaceae</taxon>
        <taxon>Kaistia</taxon>
    </lineage>
</organism>
<evidence type="ECO:0000256" key="3">
    <source>
        <dbReference type="ARBA" id="ARBA00022729"/>
    </source>
</evidence>
<dbReference type="STRING" id="1122133.SAMN02745157_2693"/>
<comment type="subcellular location">
    <subcellularLocation>
        <location evidence="1">Periplasm</location>
    </subcellularLocation>
</comment>
<evidence type="ECO:0000313" key="6">
    <source>
        <dbReference type="EMBL" id="SHF66722.1"/>
    </source>
</evidence>